<evidence type="ECO:0000313" key="1">
    <source>
        <dbReference type="EMBL" id="DAE27908.1"/>
    </source>
</evidence>
<sequence length="190" mass="22045">MERFLIDDGIKQSKIVANRYKWSAENADMGSEDANELHADICNQYVKEYEQIAEWLEELKSYKDIGTLKELKELKENGTFTGLELTKLAIMQKELKEYKDLEEQGLLVRLPCKVGDTVYRVNAGAKQPIIPMIVSEIHFLCYKNERALRFDAIGKEDMGESCYRLEDIGRIVFLTHEEAERKLEEMKAND</sequence>
<organism evidence="1">
    <name type="scientific">virus sp. ctDYl1</name>
    <dbReference type="NCBI Taxonomy" id="2826795"/>
    <lineage>
        <taxon>Viruses</taxon>
    </lineage>
</organism>
<dbReference type="EMBL" id="BK015846">
    <property type="protein sequence ID" value="DAE27908.1"/>
    <property type="molecule type" value="Genomic_DNA"/>
</dbReference>
<protein>
    <submittedName>
        <fullName evidence="1">Uncharacterized protein</fullName>
    </submittedName>
</protein>
<name>A0A8S5RAA0_9VIRU</name>
<reference evidence="1" key="1">
    <citation type="journal article" date="2021" name="Proc. Natl. Acad. Sci. U.S.A.">
        <title>A Catalog of Tens of Thousands of Viruses from Human Metagenomes Reveals Hidden Associations with Chronic Diseases.</title>
        <authorList>
            <person name="Tisza M.J."/>
            <person name="Buck C.B."/>
        </authorList>
    </citation>
    <scope>NUCLEOTIDE SEQUENCE</scope>
    <source>
        <strain evidence="1">CtDYl1</strain>
    </source>
</reference>
<accession>A0A8S5RAA0</accession>
<proteinExistence type="predicted"/>